<feature type="transmembrane region" description="Helical" evidence="1">
    <location>
        <begin position="45"/>
        <end position="62"/>
    </location>
</feature>
<organism evidence="3 4">
    <name type="scientific">Cohnella yongneupensis</name>
    <dbReference type="NCBI Taxonomy" id="425006"/>
    <lineage>
        <taxon>Bacteria</taxon>
        <taxon>Bacillati</taxon>
        <taxon>Bacillota</taxon>
        <taxon>Bacilli</taxon>
        <taxon>Bacillales</taxon>
        <taxon>Paenibacillaceae</taxon>
        <taxon>Cohnella</taxon>
    </lineage>
</organism>
<keyword evidence="1" id="KW-0812">Transmembrane</keyword>
<feature type="transmembrane region" description="Helical" evidence="1">
    <location>
        <begin position="74"/>
        <end position="92"/>
    </location>
</feature>
<dbReference type="Pfam" id="PF18902">
    <property type="entry name" value="DUF5658"/>
    <property type="match status" value="1"/>
</dbReference>
<proteinExistence type="predicted"/>
<evidence type="ECO:0000256" key="1">
    <source>
        <dbReference type="SAM" id="Phobius"/>
    </source>
</evidence>
<dbReference type="RefSeq" id="WP_378113189.1">
    <property type="nucleotide sequence ID" value="NZ_JBHSNC010000052.1"/>
</dbReference>
<evidence type="ECO:0000313" key="4">
    <source>
        <dbReference type="Proteomes" id="UP001596108"/>
    </source>
</evidence>
<evidence type="ECO:0000259" key="2">
    <source>
        <dbReference type="Pfam" id="PF18902"/>
    </source>
</evidence>
<reference evidence="4" key="1">
    <citation type="journal article" date="2019" name="Int. J. Syst. Evol. Microbiol.">
        <title>The Global Catalogue of Microorganisms (GCM) 10K type strain sequencing project: providing services to taxonomists for standard genome sequencing and annotation.</title>
        <authorList>
            <consortium name="The Broad Institute Genomics Platform"/>
            <consortium name="The Broad Institute Genome Sequencing Center for Infectious Disease"/>
            <person name="Wu L."/>
            <person name="Ma J."/>
        </authorList>
    </citation>
    <scope>NUCLEOTIDE SEQUENCE [LARGE SCALE GENOMIC DNA]</scope>
    <source>
        <strain evidence="4">CGMCC 1.18578</strain>
    </source>
</reference>
<gene>
    <name evidence="3" type="ORF">ACFPQ4_17585</name>
</gene>
<name>A0ABW0R7C6_9BACL</name>
<keyword evidence="4" id="KW-1185">Reference proteome</keyword>
<evidence type="ECO:0000313" key="3">
    <source>
        <dbReference type="EMBL" id="MFC5531234.1"/>
    </source>
</evidence>
<keyword evidence="1" id="KW-0472">Membrane</keyword>
<dbReference type="Proteomes" id="UP001596108">
    <property type="component" value="Unassembled WGS sequence"/>
</dbReference>
<comment type="caution">
    <text evidence="3">The sequence shown here is derived from an EMBL/GenBank/DDBJ whole genome shotgun (WGS) entry which is preliminary data.</text>
</comment>
<keyword evidence="1" id="KW-1133">Transmembrane helix</keyword>
<accession>A0ABW0R7C6</accession>
<protein>
    <submittedName>
        <fullName evidence="3">DUF5658 family protein</fullName>
    </submittedName>
</protein>
<dbReference type="EMBL" id="JBHSNC010000052">
    <property type="protein sequence ID" value="MFC5531234.1"/>
    <property type="molecule type" value="Genomic_DNA"/>
</dbReference>
<dbReference type="InterPro" id="IPR043717">
    <property type="entry name" value="DUF5658"/>
</dbReference>
<feature type="domain" description="DUF5658" evidence="2">
    <location>
        <begin position="8"/>
        <end position="93"/>
    </location>
</feature>
<sequence>MRLFLIMFITVAGGLDAWLTQYGVRRGLIEEANPWMDWLFGRSEFLFFLLKIGLPLALLAIVPKRLSMPLRGALALACVTYLFVMAVHGYWITELLI</sequence>